<dbReference type="InterPro" id="IPR009351">
    <property type="entry name" value="AlkZ-like"/>
</dbReference>
<dbReference type="Proteomes" id="UP000516957">
    <property type="component" value="Unassembled WGS sequence"/>
</dbReference>
<dbReference type="PANTHER" id="PTHR30528:SF0">
    <property type="entry name" value="CYTOPLASMIC PROTEIN"/>
    <property type="match status" value="1"/>
</dbReference>
<dbReference type="EMBL" id="JACCBE010000001">
    <property type="protein sequence ID" value="NYD57925.1"/>
    <property type="molecule type" value="Genomic_DNA"/>
</dbReference>
<sequence>MGTDRGSSGPRVLSAQQARRVAVRAQLLDAPARRRGLDVLEVVRALTMVQVDLTTRVAPSAELVLWSRLGGGLDRGELADRCEEQRLVEISMRLVHHADVALHRAEMAVWPDPDLHDAYEHQAWEWVLDNGGCRADVLERLRADGPLPATALPDTCVRPWGSSGWSNGKNVAKLLQVLAARGEVAVAGREGCAPLWDLAERVYADDELPPVHDALHERAVRRLRALGLARERSAKVPGPDPDHVGAVGEAVVVEGLRGQWRADPDQLAALDEPFEGRVALLSPLDRLVFDRKRMAELLDFDYQLEMYKPAAKRRWGYYALPVLVGDRLLGKVDATADRRAGALVVHAVHEDEPFDAATREAVRAEVEDLAGWLGLEPVLPS</sequence>
<protein>
    <recommendedName>
        <fullName evidence="3">Winged helix-turn-helix domain-containing protein</fullName>
    </recommendedName>
</protein>
<dbReference type="RefSeq" id="WP_179615612.1">
    <property type="nucleotide sequence ID" value="NZ_CP059163.1"/>
</dbReference>
<dbReference type="PANTHER" id="PTHR30528">
    <property type="entry name" value="CYTOPLASMIC PROTEIN"/>
    <property type="match status" value="1"/>
</dbReference>
<reference evidence="1 2" key="1">
    <citation type="submission" date="2020-07" db="EMBL/GenBank/DDBJ databases">
        <title>Sequencing the genomes of 1000 actinobacteria strains.</title>
        <authorList>
            <person name="Klenk H.-P."/>
        </authorList>
    </citation>
    <scope>NUCLEOTIDE SEQUENCE [LARGE SCALE GENOMIC DNA]</scope>
    <source>
        <strain evidence="1 2">DSM 18965</strain>
    </source>
</reference>
<accession>A0A7Y9JQY4</accession>
<evidence type="ECO:0000313" key="2">
    <source>
        <dbReference type="Proteomes" id="UP000516957"/>
    </source>
</evidence>
<proteinExistence type="predicted"/>
<evidence type="ECO:0000313" key="1">
    <source>
        <dbReference type="EMBL" id="NYD57925.1"/>
    </source>
</evidence>
<evidence type="ECO:0008006" key="3">
    <source>
        <dbReference type="Google" id="ProtNLM"/>
    </source>
</evidence>
<dbReference type="AlphaFoldDB" id="A0A7Y9JQY4"/>
<gene>
    <name evidence="1" type="ORF">BKA08_002163</name>
</gene>
<organism evidence="1 2">
    <name type="scientific">Nocardioides marinisabuli</name>
    <dbReference type="NCBI Taxonomy" id="419476"/>
    <lineage>
        <taxon>Bacteria</taxon>
        <taxon>Bacillati</taxon>
        <taxon>Actinomycetota</taxon>
        <taxon>Actinomycetes</taxon>
        <taxon>Propionibacteriales</taxon>
        <taxon>Nocardioidaceae</taxon>
        <taxon>Nocardioides</taxon>
    </lineage>
</organism>
<dbReference type="Pfam" id="PF06224">
    <property type="entry name" value="AlkZ-like"/>
    <property type="match status" value="1"/>
</dbReference>
<keyword evidence="2" id="KW-1185">Reference proteome</keyword>
<comment type="caution">
    <text evidence="1">The sequence shown here is derived from an EMBL/GenBank/DDBJ whole genome shotgun (WGS) entry which is preliminary data.</text>
</comment>
<name>A0A7Y9JQY4_9ACTN</name>